<reference evidence="1" key="2">
    <citation type="submission" date="2015-06" db="UniProtKB">
        <authorList>
            <consortium name="EnsemblMetazoa"/>
        </authorList>
    </citation>
    <scope>IDENTIFICATION</scope>
</reference>
<accession>T1KMM8</accession>
<dbReference type="AlphaFoldDB" id="T1KMM8"/>
<dbReference type="eggNOG" id="ENOG502SFDB">
    <property type="taxonomic scope" value="Eukaryota"/>
</dbReference>
<reference evidence="2" key="1">
    <citation type="submission" date="2011-08" db="EMBL/GenBank/DDBJ databases">
        <authorList>
            <person name="Rombauts S."/>
        </authorList>
    </citation>
    <scope>NUCLEOTIDE SEQUENCE</scope>
    <source>
        <strain evidence="2">London</strain>
    </source>
</reference>
<evidence type="ECO:0008006" key="3">
    <source>
        <dbReference type="Google" id="ProtNLM"/>
    </source>
</evidence>
<dbReference type="STRING" id="32264.T1KMM8"/>
<sequence>MKTSTRQIILDNSKYSTILTPISTYKYEMRLNIKTVEIGEFTSYTCIAKNILSEASGTIVLYEIPRPSTQRTVINNIPNHSPVKEVSKSRKNYLGTSKNPLNSEDNVKDKLNIASFLTNSYKNDISPDQITLQTEEKVTPADDLIDSGTNFNSHSFSNSIWLISINIILRHIIT</sequence>
<dbReference type="InterPro" id="IPR036179">
    <property type="entry name" value="Ig-like_dom_sf"/>
</dbReference>
<dbReference type="Proteomes" id="UP000015104">
    <property type="component" value="Unassembled WGS sequence"/>
</dbReference>
<dbReference type="InterPro" id="IPR013783">
    <property type="entry name" value="Ig-like_fold"/>
</dbReference>
<keyword evidence="2" id="KW-1185">Reference proteome</keyword>
<name>T1KMM8_TETUR</name>
<dbReference type="SUPFAM" id="SSF48726">
    <property type="entry name" value="Immunoglobulin"/>
    <property type="match status" value="1"/>
</dbReference>
<dbReference type="HOGENOM" id="CLU_1542062_0_0_1"/>
<evidence type="ECO:0000313" key="1">
    <source>
        <dbReference type="EnsemblMetazoa" id="tetur15g02180.1"/>
    </source>
</evidence>
<evidence type="ECO:0000313" key="2">
    <source>
        <dbReference type="Proteomes" id="UP000015104"/>
    </source>
</evidence>
<proteinExistence type="predicted"/>
<organism evidence="1 2">
    <name type="scientific">Tetranychus urticae</name>
    <name type="common">Two-spotted spider mite</name>
    <dbReference type="NCBI Taxonomy" id="32264"/>
    <lineage>
        <taxon>Eukaryota</taxon>
        <taxon>Metazoa</taxon>
        <taxon>Ecdysozoa</taxon>
        <taxon>Arthropoda</taxon>
        <taxon>Chelicerata</taxon>
        <taxon>Arachnida</taxon>
        <taxon>Acari</taxon>
        <taxon>Acariformes</taxon>
        <taxon>Trombidiformes</taxon>
        <taxon>Prostigmata</taxon>
        <taxon>Eleutherengona</taxon>
        <taxon>Raphignathae</taxon>
        <taxon>Tetranychoidea</taxon>
        <taxon>Tetranychidae</taxon>
        <taxon>Tetranychus</taxon>
    </lineage>
</organism>
<dbReference type="EMBL" id="CAEY01000246">
    <property type="status" value="NOT_ANNOTATED_CDS"/>
    <property type="molecule type" value="Genomic_DNA"/>
</dbReference>
<dbReference type="Gene3D" id="2.60.40.10">
    <property type="entry name" value="Immunoglobulins"/>
    <property type="match status" value="1"/>
</dbReference>
<protein>
    <recommendedName>
        <fullName evidence="3">Immunoglobulin I-set domain-containing protein</fullName>
    </recommendedName>
</protein>
<dbReference type="EnsemblMetazoa" id="tetur15g02180.1">
    <property type="protein sequence ID" value="tetur15g02180.1"/>
    <property type="gene ID" value="tetur15g02180"/>
</dbReference>